<dbReference type="InterPro" id="IPR011010">
    <property type="entry name" value="DNA_brk_join_enz"/>
</dbReference>
<keyword evidence="4" id="KW-0233">DNA recombination</keyword>
<gene>
    <name evidence="7" type="ORF">HNR23_004462</name>
</gene>
<dbReference type="Proteomes" id="UP000546642">
    <property type="component" value="Unassembled WGS sequence"/>
</dbReference>
<dbReference type="InterPro" id="IPR050808">
    <property type="entry name" value="Phage_Integrase"/>
</dbReference>
<accession>A0A7W9YLK4</accession>
<dbReference type="EMBL" id="JACHDS010000001">
    <property type="protein sequence ID" value="MBB6174402.1"/>
    <property type="molecule type" value="Genomic_DNA"/>
</dbReference>
<dbReference type="InterPro" id="IPR010998">
    <property type="entry name" value="Integrase_recombinase_N"/>
</dbReference>
<name>A0A7W9YLK4_9ACTN</name>
<sequence length="357" mass="40345">MKGRVWHGVRQTTHHQEGQDPLTACYIDIRGKERSAGTYDTEKEAAKAWQRAEARVAEGRVTSVSHGRQSFGDYVLESWLPNHVAEATTEQNNTYHVNKHLIPEFGKMRMNEILPGHVQEFVRNCQKKGLAPSTIRRTITVLSAIFSTALVNQIIFIHPCKGIVLPHVSRKPLTIITPEEFDDFYTHIEGDVFKLLVEVAIESGLRWGELSELRMKDLDRSTGMLTVSRAVVELSPKFHPTGGRFLVKDYPKDGEFRRLKLRRPLVTKIAAFAMANGIGEDDLIFAFPEQDTGAPIPEVPDGADLGLTAPNDKGRRYRHGTTTAYTTGKCRCDHCRTAFARYRALRRAEGKDQPRRR</sequence>
<evidence type="ECO:0000256" key="4">
    <source>
        <dbReference type="ARBA" id="ARBA00023172"/>
    </source>
</evidence>
<organism evidence="7 8">
    <name type="scientific">Nocardiopsis mwathae</name>
    <dbReference type="NCBI Taxonomy" id="1472723"/>
    <lineage>
        <taxon>Bacteria</taxon>
        <taxon>Bacillati</taxon>
        <taxon>Actinomycetota</taxon>
        <taxon>Actinomycetes</taxon>
        <taxon>Streptosporangiales</taxon>
        <taxon>Nocardiopsidaceae</taxon>
        <taxon>Nocardiopsis</taxon>
    </lineage>
</organism>
<evidence type="ECO:0000256" key="2">
    <source>
        <dbReference type="ARBA" id="ARBA00022908"/>
    </source>
</evidence>
<dbReference type="InterPro" id="IPR044068">
    <property type="entry name" value="CB"/>
</dbReference>
<dbReference type="SUPFAM" id="SSF56349">
    <property type="entry name" value="DNA breaking-rejoining enzymes"/>
    <property type="match status" value="1"/>
</dbReference>
<evidence type="ECO:0000256" key="5">
    <source>
        <dbReference type="PROSITE-ProRule" id="PRU01248"/>
    </source>
</evidence>
<dbReference type="PANTHER" id="PTHR30629:SF2">
    <property type="entry name" value="PROPHAGE INTEGRASE INTS-RELATED"/>
    <property type="match status" value="1"/>
</dbReference>
<dbReference type="Gene3D" id="1.10.150.130">
    <property type="match status" value="1"/>
</dbReference>
<dbReference type="Pfam" id="PF14659">
    <property type="entry name" value="Phage_int_SAM_3"/>
    <property type="match status" value="1"/>
</dbReference>
<keyword evidence="8" id="KW-1185">Reference proteome</keyword>
<dbReference type="AlphaFoldDB" id="A0A7W9YLK4"/>
<dbReference type="GO" id="GO:0015074">
    <property type="term" value="P:DNA integration"/>
    <property type="evidence" value="ECO:0007669"/>
    <property type="project" value="UniProtKB-KW"/>
</dbReference>
<feature type="domain" description="Core-binding (CB)" evidence="6">
    <location>
        <begin position="62"/>
        <end position="150"/>
    </location>
</feature>
<protein>
    <submittedName>
        <fullName evidence="7">Integrase</fullName>
    </submittedName>
</protein>
<evidence type="ECO:0000313" key="7">
    <source>
        <dbReference type="EMBL" id="MBB6174402.1"/>
    </source>
</evidence>
<dbReference type="RefSeq" id="WP_246421830.1">
    <property type="nucleotide sequence ID" value="NZ_JACHDS010000001.1"/>
</dbReference>
<dbReference type="InterPro" id="IPR004107">
    <property type="entry name" value="Integrase_SAM-like_N"/>
</dbReference>
<dbReference type="GO" id="GO:0006310">
    <property type="term" value="P:DNA recombination"/>
    <property type="evidence" value="ECO:0007669"/>
    <property type="project" value="UniProtKB-KW"/>
</dbReference>
<comment type="caution">
    <text evidence="7">The sequence shown here is derived from an EMBL/GenBank/DDBJ whole genome shotgun (WGS) entry which is preliminary data.</text>
</comment>
<evidence type="ECO:0000256" key="1">
    <source>
        <dbReference type="ARBA" id="ARBA00008857"/>
    </source>
</evidence>
<dbReference type="PROSITE" id="PS51900">
    <property type="entry name" value="CB"/>
    <property type="match status" value="1"/>
</dbReference>
<evidence type="ECO:0000259" key="6">
    <source>
        <dbReference type="PROSITE" id="PS51900"/>
    </source>
</evidence>
<proteinExistence type="inferred from homology"/>
<reference evidence="7 8" key="1">
    <citation type="submission" date="2020-08" db="EMBL/GenBank/DDBJ databases">
        <title>Sequencing the genomes of 1000 actinobacteria strains.</title>
        <authorList>
            <person name="Klenk H.-P."/>
        </authorList>
    </citation>
    <scope>NUCLEOTIDE SEQUENCE [LARGE SCALE GENOMIC DNA]</scope>
    <source>
        <strain evidence="7 8">DSM 46659</strain>
    </source>
</reference>
<dbReference type="GO" id="GO:0003677">
    <property type="term" value="F:DNA binding"/>
    <property type="evidence" value="ECO:0007669"/>
    <property type="project" value="UniProtKB-UniRule"/>
</dbReference>
<comment type="similarity">
    <text evidence="1">Belongs to the 'phage' integrase family.</text>
</comment>
<dbReference type="InterPro" id="IPR013762">
    <property type="entry name" value="Integrase-like_cat_sf"/>
</dbReference>
<keyword evidence="3 5" id="KW-0238">DNA-binding</keyword>
<keyword evidence="2" id="KW-0229">DNA integration</keyword>
<evidence type="ECO:0000313" key="8">
    <source>
        <dbReference type="Proteomes" id="UP000546642"/>
    </source>
</evidence>
<dbReference type="Gene3D" id="1.10.443.10">
    <property type="entry name" value="Intergrase catalytic core"/>
    <property type="match status" value="1"/>
</dbReference>
<evidence type="ECO:0000256" key="3">
    <source>
        <dbReference type="ARBA" id="ARBA00023125"/>
    </source>
</evidence>
<dbReference type="PANTHER" id="PTHR30629">
    <property type="entry name" value="PROPHAGE INTEGRASE"/>
    <property type="match status" value="1"/>
</dbReference>